<keyword evidence="6 8" id="KW-1133">Transmembrane helix</keyword>
<dbReference type="GO" id="GO:0008610">
    <property type="term" value="P:lipid biosynthetic process"/>
    <property type="evidence" value="ECO:0007669"/>
    <property type="project" value="UniProtKB-ARBA"/>
</dbReference>
<keyword evidence="7 8" id="KW-0472">Membrane</keyword>
<dbReference type="GO" id="GO:0016763">
    <property type="term" value="F:pentosyltransferase activity"/>
    <property type="evidence" value="ECO:0007669"/>
    <property type="project" value="TreeGrafter"/>
</dbReference>
<evidence type="ECO:0000256" key="3">
    <source>
        <dbReference type="ARBA" id="ARBA00022676"/>
    </source>
</evidence>
<evidence type="ECO:0000313" key="9">
    <source>
        <dbReference type="EMBL" id="AIF11049.1"/>
    </source>
</evidence>
<feature type="transmembrane region" description="Helical" evidence="8">
    <location>
        <begin position="321"/>
        <end position="340"/>
    </location>
</feature>
<evidence type="ECO:0000256" key="5">
    <source>
        <dbReference type="ARBA" id="ARBA00022692"/>
    </source>
</evidence>
<sequence>MITVNYDIIKQNSFSKKGIFLCLLPIGIIGLLVRMYFEPATALTGDATNYFVYAADTGLKGKLSDVYFLANSGWSLLLSAFFSMTKYDDPLFLMELQRSLSIFISVATIIPIYSLCRRFFNQSYSLIGASLFLFQPHIIINSSLGITEPLFLFLGISSLTLFLNNNHKIIYVSFAVAGLFTLIRFEGLLFFAMLSIMFFVKYRNEKRYFLRYPLVLAIYALVLLPVAYSNFETHERDGFVSELIGINEASYMQYVQGIPDVGDPLYGSADSANIQNFLANGIKNTVFFFGVAAIPIFIFLVPVGVVLIIKNKRNLKVDFKIVTIILVSITMLIPAFYTYARGSDDVRFLFMIFPLLTLISLYGINKWKIKNHHFMVVGIITAVILTSFLYLDFKKTDSDYENEVFLITKFIAAKTSLINDDSADIRYRTAATIVTSWPNLPAPTSESHMDRSLKLISPTGYNSLIEFVDLSKDKGLTHLAVDGREHQPEFLRDVFYHDEEYGYLTKIFDSRDHGMNYHVKIFKIDYNKIKTYL</sequence>
<protein>
    <recommendedName>
        <fullName evidence="10">Glycosyltransferase RgtA/B/C/D-like domain-containing protein</fullName>
    </recommendedName>
</protein>
<evidence type="ECO:0000256" key="7">
    <source>
        <dbReference type="ARBA" id="ARBA00023136"/>
    </source>
</evidence>
<dbReference type="GO" id="GO:0005886">
    <property type="term" value="C:plasma membrane"/>
    <property type="evidence" value="ECO:0007669"/>
    <property type="project" value="UniProtKB-SubCell"/>
</dbReference>
<evidence type="ECO:0000256" key="8">
    <source>
        <dbReference type="SAM" id="Phobius"/>
    </source>
</evidence>
<dbReference type="PANTHER" id="PTHR33908">
    <property type="entry name" value="MANNOSYLTRANSFERASE YKCB-RELATED"/>
    <property type="match status" value="1"/>
</dbReference>
<evidence type="ECO:0000256" key="4">
    <source>
        <dbReference type="ARBA" id="ARBA00022679"/>
    </source>
</evidence>
<organism evidence="9">
    <name type="scientific">uncultured marine thaumarchaeote KM3_48_E01</name>
    <dbReference type="NCBI Taxonomy" id="1456170"/>
    <lineage>
        <taxon>Archaea</taxon>
        <taxon>Nitrososphaerota</taxon>
        <taxon>environmental samples</taxon>
    </lineage>
</organism>
<feature type="transmembrane region" description="Helical" evidence="8">
    <location>
        <begin position="373"/>
        <end position="391"/>
    </location>
</feature>
<dbReference type="InterPro" id="IPR050297">
    <property type="entry name" value="LipidA_mod_glycosyltrf_83"/>
</dbReference>
<feature type="transmembrane region" description="Helical" evidence="8">
    <location>
        <begin position="146"/>
        <end position="163"/>
    </location>
</feature>
<accession>A0A075H4R9</accession>
<evidence type="ECO:0000256" key="6">
    <source>
        <dbReference type="ARBA" id="ARBA00022989"/>
    </source>
</evidence>
<feature type="transmembrane region" description="Helical" evidence="8">
    <location>
        <begin position="18"/>
        <end position="37"/>
    </location>
</feature>
<evidence type="ECO:0008006" key="10">
    <source>
        <dbReference type="Google" id="ProtNLM"/>
    </source>
</evidence>
<feature type="transmembrane region" description="Helical" evidence="8">
    <location>
        <begin position="169"/>
        <end position="200"/>
    </location>
</feature>
<name>A0A075H4R9_9ARCH</name>
<proteinExistence type="predicted"/>
<dbReference type="EMBL" id="KF900908">
    <property type="protein sequence ID" value="AIF11049.1"/>
    <property type="molecule type" value="Genomic_DNA"/>
</dbReference>
<feature type="transmembrane region" description="Helical" evidence="8">
    <location>
        <begin position="286"/>
        <end position="309"/>
    </location>
</feature>
<feature type="transmembrane region" description="Helical" evidence="8">
    <location>
        <begin position="346"/>
        <end position="364"/>
    </location>
</feature>
<keyword evidence="5 8" id="KW-0812">Transmembrane</keyword>
<reference evidence="9" key="1">
    <citation type="journal article" date="2014" name="Genome Biol. Evol.">
        <title>Pangenome evidence for extensive interdomain horizontal transfer affecting lineage core and shell genes in uncultured planktonic thaumarchaeota and euryarchaeota.</title>
        <authorList>
            <person name="Deschamps P."/>
            <person name="Zivanovic Y."/>
            <person name="Moreira D."/>
            <person name="Rodriguez-Valera F."/>
            <person name="Lopez-Garcia P."/>
        </authorList>
    </citation>
    <scope>NUCLEOTIDE SEQUENCE</scope>
</reference>
<keyword evidence="2" id="KW-1003">Cell membrane</keyword>
<feature type="transmembrane region" description="Helical" evidence="8">
    <location>
        <begin position="96"/>
        <end position="113"/>
    </location>
</feature>
<keyword evidence="4" id="KW-0808">Transferase</keyword>
<evidence type="ECO:0000256" key="2">
    <source>
        <dbReference type="ARBA" id="ARBA00022475"/>
    </source>
</evidence>
<keyword evidence="3" id="KW-0328">Glycosyltransferase</keyword>
<dbReference type="PANTHER" id="PTHR33908:SF11">
    <property type="entry name" value="MEMBRANE PROTEIN"/>
    <property type="match status" value="1"/>
</dbReference>
<comment type="subcellular location">
    <subcellularLocation>
        <location evidence="1">Cell membrane</location>
        <topology evidence="1">Multi-pass membrane protein</topology>
    </subcellularLocation>
</comment>
<dbReference type="AlphaFoldDB" id="A0A075H4R9"/>
<feature type="transmembrane region" description="Helical" evidence="8">
    <location>
        <begin position="212"/>
        <end position="231"/>
    </location>
</feature>
<evidence type="ECO:0000256" key="1">
    <source>
        <dbReference type="ARBA" id="ARBA00004651"/>
    </source>
</evidence>